<dbReference type="Proteomes" id="UP001108280">
    <property type="component" value="Chromosome 1"/>
</dbReference>
<protein>
    <submittedName>
        <fullName evidence="3">Translation initiation factor IF-2-like</fullName>
    </submittedName>
</protein>
<feature type="compositionally biased region" description="Pro residues" evidence="1">
    <location>
        <begin position="239"/>
        <end position="252"/>
    </location>
</feature>
<dbReference type="KEGG" id="cge:118239534"/>
<reference evidence="2" key="2">
    <citation type="journal article" date="2020" name="Biotechnol. Bioeng.">
        <title>Chromosome-scale scaffolds for the Chinese hamster reference genome assembly to facilitate the study of the CHO epigenome.</title>
        <authorList>
            <person name="Hilliard W."/>
            <person name="MacDonald M."/>
            <person name="Lee K.H."/>
        </authorList>
    </citation>
    <scope>NUCLEOTIDE SEQUENCE [LARGE SCALE GENOMIC DNA]</scope>
    <source>
        <strain evidence="2">17A/GY</strain>
    </source>
</reference>
<name>A0A9J7KDD3_CRIGR</name>
<dbReference type="AlphaFoldDB" id="A0A9J7KDD3"/>
<feature type="compositionally biased region" description="Low complexity" evidence="1">
    <location>
        <begin position="11"/>
        <end position="24"/>
    </location>
</feature>
<feature type="compositionally biased region" description="Polar residues" evidence="1">
    <location>
        <begin position="295"/>
        <end position="306"/>
    </location>
</feature>
<sequence>MAGGPGGPGASGRPAALARACSRPRPSPGPGPREGGPLAGPRRARWPQAGPQASHPAHGLARRPLRPARSLARLLSLLSRCSARSLAFGSRSPPSHPPCARLLSASSAGAAAAAAGRRRRCSALRRTAAAAVSRRRPKRTRRRPPAGPAPPSREALLSDVINPRAVLGGGAGRAALAGPRRVTSLGRAAGASGPAPVLTGAGESPRGRRRRRGGSAEGSAESSDRASSGDFPRGTRPAAPGPRGPRPGPRPPVFTVAAPCYAAWARRLPKRGSQARLEERRAPPRPRRPQADASEPSTPSSAGLKSQTKHAGVRHAVSVPTRLSPSGSSASPVATHSQVAEAVTLYENMSYEAGKMTHLLCKPEELSLNPQHSLTKLSTGTWEAEAGGSL</sequence>
<dbReference type="RefSeq" id="XP_035307329.1">
    <property type="nucleotide sequence ID" value="XM_035451438.1"/>
</dbReference>
<reference evidence="3" key="3">
    <citation type="submission" date="2025-08" db="UniProtKB">
        <authorList>
            <consortium name="RefSeq"/>
        </authorList>
    </citation>
    <scope>IDENTIFICATION</scope>
    <source>
        <strain evidence="3">17A/GY</strain>
        <tissue evidence="3">Liver</tissue>
    </source>
</reference>
<evidence type="ECO:0000256" key="1">
    <source>
        <dbReference type="SAM" id="MobiDB-lite"/>
    </source>
</evidence>
<feature type="compositionally biased region" description="Low complexity" evidence="1">
    <location>
        <begin position="217"/>
        <end position="238"/>
    </location>
</feature>
<evidence type="ECO:0000313" key="3">
    <source>
        <dbReference type="RefSeq" id="XP_035307329.1"/>
    </source>
</evidence>
<feature type="compositionally biased region" description="Basic residues" evidence="1">
    <location>
        <begin position="133"/>
        <end position="144"/>
    </location>
</feature>
<organism evidence="2 3">
    <name type="scientific">Cricetulus griseus</name>
    <name type="common">Chinese hamster</name>
    <name type="synonym">Cricetulus barabensis griseus</name>
    <dbReference type="NCBI Taxonomy" id="10029"/>
    <lineage>
        <taxon>Eukaryota</taxon>
        <taxon>Metazoa</taxon>
        <taxon>Chordata</taxon>
        <taxon>Craniata</taxon>
        <taxon>Vertebrata</taxon>
        <taxon>Euteleostomi</taxon>
        <taxon>Mammalia</taxon>
        <taxon>Eutheria</taxon>
        <taxon>Euarchontoglires</taxon>
        <taxon>Glires</taxon>
        <taxon>Rodentia</taxon>
        <taxon>Myomorpha</taxon>
        <taxon>Muroidea</taxon>
        <taxon>Cricetidae</taxon>
        <taxon>Cricetinae</taxon>
        <taxon>Cricetulus</taxon>
    </lineage>
</organism>
<gene>
    <name evidence="3" type="primary">LOC118239534</name>
</gene>
<feature type="compositionally biased region" description="Gly residues" evidence="1">
    <location>
        <begin position="1"/>
        <end position="10"/>
    </location>
</feature>
<feature type="region of interest" description="Disordered" evidence="1">
    <location>
        <begin position="1"/>
        <end position="65"/>
    </location>
</feature>
<feature type="region of interest" description="Disordered" evidence="1">
    <location>
        <begin position="271"/>
        <end position="315"/>
    </location>
</feature>
<feature type="region of interest" description="Disordered" evidence="1">
    <location>
        <begin position="186"/>
        <end position="254"/>
    </location>
</feature>
<dbReference type="GeneID" id="118239534"/>
<reference evidence="2" key="1">
    <citation type="journal article" date="2018" name="Biotechnol. Bioeng.">
        <title>A reference genome of the Chinese hamster based on a hybrid assembly strategy.</title>
        <authorList>
            <person name="Rupp O."/>
            <person name="MacDonald M.L."/>
            <person name="Li S."/>
            <person name="Dhiman H."/>
            <person name="Polson S."/>
            <person name="Griep S."/>
            <person name="Heffner K."/>
            <person name="Hernandez I."/>
            <person name="Brinkrolf K."/>
            <person name="Jadhav V."/>
            <person name="Samoudi M."/>
            <person name="Hao H."/>
            <person name="Kingham B."/>
            <person name="Goesmann A."/>
            <person name="Betenbaugh M.J."/>
            <person name="Lewis N.E."/>
            <person name="Borth N."/>
            <person name="Lee K.H."/>
        </authorList>
    </citation>
    <scope>NUCLEOTIDE SEQUENCE [LARGE SCALE GENOMIC DNA]</scope>
    <source>
        <strain evidence="2">17A/GY</strain>
    </source>
</reference>
<feature type="region of interest" description="Disordered" evidence="1">
    <location>
        <begin position="125"/>
        <end position="158"/>
    </location>
</feature>
<proteinExistence type="predicted"/>
<evidence type="ECO:0000313" key="2">
    <source>
        <dbReference type="Proteomes" id="UP001108280"/>
    </source>
</evidence>
<keyword evidence="2" id="KW-1185">Reference proteome</keyword>
<accession>A0A9J7KDD3</accession>